<dbReference type="Gene3D" id="1.20.1290.10">
    <property type="entry name" value="AhpD-like"/>
    <property type="match status" value="1"/>
</dbReference>
<dbReference type="InterPro" id="IPR003779">
    <property type="entry name" value="CMD-like"/>
</dbReference>
<sequence length="65" mass="6908">MHVKKCKALGGTQEEMLEAIMIAASTRAGAILSHATHALISFEEQSHPPTHKSTDSPSSAPDCFC</sequence>
<reference evidence="3 4" key="1">
    <citation type="submission" date="2022-09" db="EMBL/GenBank/DDBJ databases">
        <authorList>
            <person name="Han X.L."/>
            <person name="Wang Q."/>
            <person name="Lu T."/>
        </authorList>
    </citation>
    <scope>NUCLEOTIDE SEQUENCE [LARGE SCALE GENOMIC DNA]</scope>
    <source>
        <strain evidence="3 4">WQ 127069</strain>
    </source>
</reference>
<dbReference type="EMBL" id="JAOQIO010000011">
    <property type="protein sequence ID" value="MCU6791598.1"/>
    <property type="molecule type" value="Genomic_DNA"/>
</dbReference>
<dbReference type="Proteomes" id="UP001652445">
    <property type="component" value="Unassembled WGS sequence"/>
</dbReference>
<name>A0ABT2UAC5_9BACL</name>
<organism evidence="3 4">
    <name type="scientific">Paenibacillus baimaensis</name>
    <dbReference type="NCBI Taxonomy" id="2982185"/>
    <lineage>
        <taxon>Bacteria</taxon>
        <taxon>Bacillati</taxon>
        <taxon>Bacillota</taxon>
        <taxon>Bacilli</taxon>
        <taxon>Bacillales</taxon>
        <taxon>Paenibacillaceae</taxon>
        <taxon>Paenibacillus</taxon>
    </lineage>
</organism>
<gene>
    <name evidence="3" type="ORF">OB236_05590</name>
</gene>
<comment type="caution">
    <text evidence="3">The sequence shown here is derived from an EMBL/GenBank/DDBJ whole genome shotgun (WGS) entry which is preliminary data.</text>
</comment>
<evidence type="ECO:0000313" key="4">
    <source>
        <dbReference type="Proteomes" id="UP001652445"/>
    </source>
</evidence>
<feature type="region of interest" description="Disordered" evidence="1">
    <location>
        <begin position="43"/>
        <end position="65"/>
    </location>
</feature>
<proteinExistence type="predicted"/>
<dbReference type="InterPro" id="IPR029032">
    <property type="entry name" value="AhpD-like"/>
</dbReference>
<dbReference type="Pfam" id="PF02627">
    <property type="entry name" value="CMD"/>
    <property type="match status" value="1"/>
</dbReference>
<evidence type="ECO:0000256" key="1">
    <source>
        <dbReference type="SAM" id="MobiDB-lite"/>
    </source>
</evidence>
<accession>A0ABT2UAC5</accession>
<keyword evidence="4" id="KW-1185">Reference proteome</keyword>
<dbReference type="SUPFAM" id="SSF69118">
    <property type="entry name" value="AhpD-like"/>
    <property type="match status" value="1"/>
</dbReference>
<evidence type="ECO:0000313" key="3">
    <source>
        <dbReference type="EMBL" id="MCU6791598.1"/>
    </source>
</evidence>
<protein>
    <recommendedName>
        <fullName evidence="2">Carboxymuconolactone decarboxylase-like domain-containing protein</fullName>
    </recommendedName>
</protein>
<evidence type="ECO:0000259" key="2">
    <source>
        <dbReference type="Pfam" id="PF02627"/>
    </source>
</evidence>
<feature type="domain" description="Carboxymuconolactone decarboxylase-like" evidence="2">
    <location>
        <begin position="1"/>
        <end position="39"/>
    </location>
</feature>